<keyword evidence="8" id="KW-1185">Reference proteome</keyword>
<accession>A0ABW1RLZ6</accession>
<name>A0ABW1RLZ6_9LACO</name>
<feature type="domain" description="HTH merR-type" evidence="6">
    <location>
        <begin position="5"/>
        <end position="74"/>
    </location>
</feature>
<evidence type="ECO:0000256" key="1">
    <source>
        <dbReference type="ARBA" id="ARBA00022491"/>
    </source>
</evidence>
<evidence type="ECO:0000256" key="4">
    <source>
        <dbReference type="ARBA" id="ARBA00023163"/>
    </source>
</evidence>
<evidence type="ECO:0000256" key="3">
    <source>
        <dbReference type="ARBA" id="ARBA00023125"/>
    </source>
</evidence>
<dbReference type="PANTHER" id="PTHR30204:SF69">
    <property type="entry name" value="MERR-FAMILY TRANSCRIPTIONAL REGULATOR"/>
    <property type="match status" value="1"/>
</dbReference>
<reference evidence="8" key="1">
    <citation type="journal article" date="2019" name="Int. J. Syst. Evol. Microbiol.">
        <title>The Global Catalogue of Microorganisms (GCM) 10K type strain sequencing project: providing services to taxonomists for standard genome sequencing and annotation.</title>
        <authorList>
            <consortium name="The Broad Institute Genomics Platform"/>
            <consortium name="The Broad Institute Genome Sequencing Center for Infectious Disease"/>
            <person name="Wu L."/>
            <person name="Ma J."/>
        </authorList>
    </citation>
    <scope>NUCLEOTIDE SEQUENCE [LARGE SCALE GENOMIC DNA]</scope>
    <source>
        <strain evidence="8">CCM 8927</strain>
    </source>
</reference>
<feature type="coiled-coil region" evidence="5">
    <location>
        <begin position="89"/>
        <end position="133"/>
    </location>
</feature>
<keyword evidence="2" id="KW-0805">Transcription regulation</keyword>
<dbReference type="Gene3D" id="1.10.1660.10">
    <property type="match status" value="1"/>
</dbReference>
<organism evidence="7 8">
    <name type="scientific">Companilactobacillus huachuanensis</name>
    <dbReference type="NCBI Taxonomy" id="2559914"/>
    <lineage>
        <taxon>Bacteria</taxon>
        <taxon>Bacillati</taxon>
        <taxon>Bacillota</taxon>
        <taxon>Bacilli</taxon>
        <taxon>Lactobacillales</taxon>
        <taxon>Lactobacillaceae</taxon>
        <taxon>Companilactobacillus</taxon>
    </lineage>
</organism>
<dbReference type="SMART" id="SM00422">
    <property type="entry name" value="HTH_MERR"/>
    <property type="match status" value="1"/>
</dbReference>
<dbReference type="PROSITE" id="PS50937">
    <property type="entry name" value="HTH_MERR_2"/>
    <property type="match status" value="1"/>
</dbReference>
<dbReference type="EMBL" id="JBHSSF010000023">
    <property type="protein sequence ID" value="MFC6177146.1"/>
    <property type="molecule type" value="Genomic_DNA"/>
</dbReference>
<gene>
    <name evidence="7" type="ORF">ACFQAV_09855</name>
</gene>
<sequence length="139" mass="15938">MVVIIYSIKTVAEKYDVTYDTLRYYEKIGLLQDIKRNDRGQREYSDANLESLNKIIHLRSLGASIADCQQINTLLGNIDVTADDYDQGLELLARLEDNLNKQIATIEQQKQFLSAKKDRFKQARDNLKQIKTNSGGIKL</sequence>
<evidence type="ECO:0000256" key="2">
    <source>
        <dbReference type="ARBA" id="ARBA00023015"/>
    </source>
</evidence>
<evidence type="ECO:0000313" key="7">
    <source>
        <dbReference type="EMBL" id="MFC6177146.1"/>
    </source>
</evidence>
<keyword evidence="4" id="KW-0804">Transcription</keyword>
<keyword evidence="5" id="KW-0175">Coiled coil</keyword>
<dbReference type="InterPro" id="IPR009061">
    <property type="entry name" value="DNA-bd_dom_put_sf"/>
</dbReference>
<protein>
    <submittedName>
        <fullName evidence="7">MerR family transcriptional regulator</fullName>
    </submittedName>
</protein>
<evidence type="ECO:0000256" key="5">
    <source>
        <dbReference type="SAM" id="Coils"/>
    </source>
</evidence>
<dbReference type="PANTHER" id="PTHR30204">
    <property type="entry name" value="REDOX-CYCLING DRUG-SENSING TRANSCRIPTIONAL ACTIVATOR SOXR"/>
    <property type="match status" value="1"/>
</dbReference>
<dbReference type="Proteomes" id="UP001596288">
    <property type="component" value="Unassembled WGS sequence"/>
</dbReference>
<evidence type="ECO:0000313" key="8">
    <source>
        <dbReference type="Proteomes" id="UP001596288"/>
    </source>
</evidence>
<dbReference type="InterPro" id="IPR000551">
    <property type="entry name" value="MerR-type_HTH_dom"/>
</dbReference>
<keyword evidence="1" id="KW-0678">Repressor</keyword>
<comment type="caution">
    <text evidence="7">The sequence shown here is derived from an EMBL/GenBank/DDBJ whole genome shotgun (WGS) entry which is preliminary data.</text>
</comment>
<evidence type="ECO:0000259" key="6">
    <source>
        <dbReference type="PROSITE" id="PS50937"/>
    </source>
</evidence>
<dbReference type="Pfam" id="PF13411">
    <property type="entry name" value="MerR_1"/>
    <property type="match status" value="1"/>
</dbReference>
<keyword evidence="3" id="KW-0238">DNA-binding</keyword>
<dbReference type="SUPFAM" id="SSF46955">
    <property type="entry name" value="Putative DNA-binding domain"/>
    <property type="match status" value="1"/>
</dbReference>
<dbReference type="RefSeq" id="WP_223876549.1">
    <property type="nucleotide sequence ID" value="NZ_BJDF01000029.1"/>
</dbReference>
<proteinExistence type="predicted"/>
<dbReference type="InterPro" id="IPR047057">
    <property type="entry name" value="MerR_fam"/>
</dbReference>